<dbReference type="PIRSF" id="PIRSF000114">
    <property type="entry name" value="Glycerol-3-P_dh"/>
    <property type="match status" value="1"/>
</dbReference>
<dbReference type="HAMAP" id="MF_00394">
    <property type="entry name" value="NAD_Glyc3P_dehydrog"/>
    <property type="match status" value="1"/>
</dbReference>
<feature type="binding site" evidence="8">
    <location>
        <position position="281"/>
    </location>
    <ligand>
        <name>NADPH</name>
        <dbReference type="ChEBI" id="CHEBI:57783"/>
    </ligand>
</feature>
<keyword evidence="8" id="KW-0547">Nucleotide-binding</keyword>
<dbReference type="InterPro" id="IPR008927">
    <property type="entry name" value="6-PGluconate_DH-like_C_sf"/>
</dbReference>
<gene>
    <name evidence="8" type="primary">gpsA</name>
    <name evidence="13" type="ORF">GCM10009825_22260</name>
</gene>
<feature type="active site" description="Proton acceptor" evidence="8">
    <location>
        <position position="217"/>
    </location>
</feature>
<feature type="binding site" evidence="8">
    <location>
        <position position="217"/>
    </location>
    <ligand>
        <name>sn-glycerol 3-phosphate</name>
        <dbReference type="ChEBI" id="CHEBI:57597"/>
    </ligand>
</feature>
<feature type="binding site" evidence="8">
    <location>
        <position position="132"/>
    </location>
    <ligand>
        <name>NADPH</name>
        <dbReference type="ChEBI" id="CHEBI:57783"/>
    </ligand>
</feature>
<keyword evidence="14" id="KW-1185">Reference proteome</keyword>
<dbReference type="SUPFAM" id="SSF51735">
    <property type="entry name" value="NAD(P)-binding Rossmann-fold domains"/>
    <property type="match status" value="1"/>
</dbReference>
<keyword evidence="3 8" id="KW-0560">Oxidoreductase</keyword>
<dbReference type="InterPro" id="IPR013328">
    <property type="entry name" value="6PGD_dom2"/>
</dbReference>
<dbReference type="EMBL" id="BAAAQB010000030">
    <property type="protein sequence ID" value="GAA2136750.1"/>
    <property type="molecule type" value="Genomic_DNA"/>
</dbReference>
<evidence type="ECO:0000256" key="2">
    <source>
        <dbReference type="ARBA" id="ARBA00022516"/>
    </source>
</evidence>
<comment type="function">
    <text evidence="8">Catalyzes the reduction of the glycolytic intermediate dihydroxyacetone phosphate (DHAP) to sn-glycerol 3-phosphate (G3P), the key precursor for phospholipid synthesis.</text>
</comment>
<evidence type="ECO:0000256" key="7">
    <source>
        <dbReference type="ARBA" id="ARBA00023264"/>
    </source>
</evidence>
<keyword evidence="8" id="KW-0521">NADP</keyword>
<reference evidence="14" key="1">
    <citation type="journal article" date="2019" name="Int. J. Syst. Evol. Microbiol.">
        <title>The Global Catalogue of Microorganisms (GCM) 10K type strain sequencing project: providing services to taxonomists for standard genome sequencing and annotation.</title>
        <authorList>
            <consortium name="The Broad Institute Genomics Platform"/>
            <consortium name="The Broad Institute Genome Sequencing Center for Infectious Disease"/>
            <person name="Wu L."/>
            <person name="Ma J."/>
        </authorList>
    </citation>
    <scope>NUCLEOTIDE SEQUENCE [LARGE SCALE GENOMIC DNA]</scope>
    <source>
        <strain evidence="14">JCM 15921</strain>
    </source>
</reference>
<dbReference type="Pfam" id="PF01210">
    <property type="entry name" value="NAD_Gly3P_dh_N"/>
    <property type="match status" value="1"/>
</dbReference>
<dbReference type="SUPFAM" id="SSF48179">
    <property type="entry name" value="6-phosphogluconate dehydrogenase C-terminal domain-like"/>
    <property type="match status" value="1"/>
</dbReference>
<feature type="binding site" evidence="8">
    <location>
        <position position="307"/>
    </location>
    <ligand>
        <name>NADPH</name>
        <dbReference type="ChEBI" id="CHEBI:57783"/>
    </ligand>
</feature>
<comment type="catalytic activity">
    <reaction evidence="8 10">
        <text>sn-glycerol 3-phosphate + NADP(+) = dihydroxyacetone phosphate + NADPH + H(+)</text>
        <dbReference type="Rhea" id="RHEA:11096"/>
        <dbReference type="ChEBI" id="CHEBI:15378"/>
        <dbReference type="ChEBI" id="CHEBI:57597"/>
        <dbReference type="ChEBI" id="CHEBI:57642"/>
        <dbReference type="ChEBI" id="CHEBI:57783"/>
        <dbReference type="ChEBI" id="CHEBI:58349"/>
        <dbReference type="EC" id="1.1.1.94"/>
    </reaction>
</comment>
<dbReference type="InterPro" id="IPR006168">
    <property type="entry name" value="G3P_DH_NAD-dep"/>
</dbReference>
<evidence type="ECO:0000256" key="9">
    <source>
        <dbReference type="RuleBase" id="RU000437"/>
    </source>
</evidence>
<feature type="binding site" evidence="8">
    <location>
        <position position="75"/>
    </location>
    <ligand>
        <name>NADPH</name>
        <dbReference type="ChEBI" id="CHEBI:57783"/>
    </ligand>
</feature>
<name>A0ABP5KSJ8_9MICC</name>
<keyword evidence="5 8" id="KW-0443">Lipid metabolism</keyword>
<keyword evidence="4 8" id="KW-0520">NAD</keyword>
<keyword evidence="7 8" id="KW-1208">Phospholipid metabolism</keyword>
<dbReference type="PRINTS" id="PR00077">
    <property type="entry name" value="GPDHDRGNASE"/>
</dbReference>
<dbReference type="Proteomes" id="UP001500102">
    <property type="component" value="Unassembled WGS sequence"/>
</dbReference>
<protein>
    <recommendedName>
        <fullName evidence="8">Glycerol-3-phosphate dehydrogenase [NAD(P)+]</fullName>
        <ecNumber evidence="8">1.1.1.94</ecNumber>
    </recommendedName>
    <alternativeName>
        <fullName evidence="8">NAD(P)(+)-dependent glycerol-3-phosphate dehydrogenase</fullName>
    </alternativeName>
    <alternativeName>
        <fullName evidence="8">NAD(P)H-dependent dihydroxyacetone-phosphate reductase</fullName>
    </alternativeName>
</protein>
<dbReference type="PANTHER" id="PTHR11728">
    <property type="entry name" value="GLYCEROL-3-PHOSPHATE DEHYDROGENASE"/>
    <property type="match status" value="1"/>
</dbReference>
<evidence type="ECO:0000256" key="8">
    <source>
        <dbReference type="HAMAP-Rule" id="MF_00394"/>
    </source>
</evidence>
<evidence type="ECO:0000256" key="6">
    <source>
        <dbReference type="ARBA" id="ARBA00023209"/>
    </source>
</evidence>
<feature type="binding site" evidence="8">
    <location>
        <position position="281"/>
    </location>
    <ligand>
        <name>sn-glycerol 3-phosphate</name>
        <dbReference type="ChEBI" id="CHEBI:57597"/>
    </ligand>
</feature>
<feature type="binding site" evidence="8">
    <location>
        <position position="280"/>
    </location>
    <ligand>
        <name>sn-glycerol 3-phosphate</name>
        <dbReference type="ChEBI" id="CHEBI:57597"/>
    </ligand>
</feature>
<evidence type="ECO:0000259" key="12">
    <source>
        <dbReference type="Pfam" id="PF07479"/>
    </source>
</evidence>
<proteinExistence type="inferred from homology"/>
<dbReference type="InterPro" id="IPR036291">
    <property type="entry name" value="NAD(P)-bd_dom_sf"/>
</dbReference>
<dbReference type="InterPro" id="IPR006109">
    <property type="entry name" value="G3P_DH_NAD-dep_C"/>
</dbReference>
<dbReference type="Gene3D" id="3.40.50.720">
    <property type="entry name" value="NAD(P)-binding Rossmann-like Domain"/>
    <property type="match status" value="1"/>
</dbReference>
<dbReference type="PROSITE" id="PS00957">
    <property type="entry name" value="NAD_G3PDH"/>
    <property type="match status" value="1"/>
</dbReference>
<feature type="domain" description="Glycerol-3-phosphate dehydrogenase NAD-dependent N-terminal" evidence="11">
    <location>
        <begin position="24"/>
        <end position="184"/>
    </location>
</feature>
<comment type="caution">
    <text evidence="13">The sequence shown here is derived from an EMBL/GenBank/DDBJ whole genome shotgun (WGS) entry which is preliminary data.</text>
</comment>
<dbReference type="PANTHER" id="PTHR11728:SF1">
    <property type="entry name" value="GLYCEROL-3-PHOSPHATE DEHYDROGENASE [NAD(+)] 2, CHLOROPLASTIC"/>
    <property type="match status" value="1"/>
</dbReference>
<evidence type="ECO:0000259" key="11">
    <source>
        <dbReference type="Pfam" id="PF01210"/>
    </source>
</evidence>
<keyword evidence="8" id="KW-0963">Cytoplasm</keyword>
<comment type="similarity">
    <text evidence="1 8 9">Belongs to the NAD-dependent glycerol-3-phosphate dehydrogenase family.</text>
</comment>
<accession>A0ABP5KSJ8</accession>
<feature type="domain" description="Glycerol-3-phosphate dehydrogenase NAD-dependent C-terminal" evidence="12">
    <location>
        <begin position="206"/>
        <end position="345"/>
    </location>
</feature>
<dbReference type="InterPro" id="IPR011128">
    <property type="entry name" value="G3P_DH_NAD-dep_N"/>
</dbReference>
<comment type="caution">
    <text evidence="8">Lacks conserved residue(s) required for the propagation of feature annotation.</text>
</comment>
<dbReference type="NCBIfam" id="NF000940">
    <property type="entry name" value="PRK00094.1-2"/>
    <property type="match status" value="1"/>
</dbReference>
<dbReference type="EC" id="1.1.1.94" evidence="8"/>
<keyword evidence="2 8" id="KW-0444">Lipid biosynthesis</keyword>
<dbReference type="NCBIfam" id="NF000942">
    <property type="entry name" value="PRK00094.1-4"/>
    <property type="match status" value="1"/>
</dbReference>
<evidence type="ECO:0000256" key="3">
    <source>
        <dbReference type="ARBA" id="ARBA00023002"/>
    </source>
</evidence>
<feature type="binding site" evidence="8">
    <location>
        <position position="32"/>
    </location>
    <ligand>
        <name>NADPH</name>
        <dbReference type="ChEBI" id="CHEBI:57783"/>
    </ligand>
</feature>
<feature type="binding site" evidence="8">
    <location>
        <position position="31"/>
    </location>
    <ligand>
        <name>NADPH</name>
        <dbReference type="ChEBI" id="CHEBI:57783"/>
    </ligand>
</feature>
<feature type="binding site" evidence="8">
    <location>
        <position position="282"/>
    </location>
    <ligand>
        <name>sn-glycerol 3-phosphate</name>
        <dbReference type="ChEBI" id="CHEBI:57597"/>
    </ligand>
</feature>
<evidence type="ECO:0000256" key="4">
    <source>
        <dbReference type="ARBA" id="ARBA00023027"/>
    </source>
</evidence>
<dbReference type="RefSeq" id="WP_344365476.1">
    <property type="nucleotide sequence ID" value="NZ_BAAAQB010000030.1"/>
</dbReference>
<dbReference type="Pfam" id="PF07479">
    <property type="entry name" value="NAD_Gly3P_dh_C"/>
    <property type="match status" value="1"/>
</dbReference>
<evidence type="ECO:0000313" key="14">
    <source>
        <dbReference type="Proteomes" id="UP001500102"/>
    </source>
</evidence>
<evidence type="ECO:0000256" key="1">
    <source>
        <dbReference type="ARBA" id="ARBA00011009"/>
    </source>
</evidence>
<evidence type="ECO:0000313" key="13">
    <source>
        <dbReference type="EMBL" id="GAA2136750.1"/>
    </source>
</evidence>
<sequence length="360" mass="37433">MTAESVTADLPAPAFRETDSATTVAVLGAGSWGTTFAKVVADAATASGVERSIRLWGRRPEVVDQINALHVNEQYLKDIKLPSSITASTDVAAVLAGAELVILAVPAQTLRPQLRAWKKHLTPGAVVVSLMKGLELHTDARMSEVICAELDLPANRVAVVSGPNLAMEIARDEPTASVVACTDPITAGWIARSCTAPYFRPYTTTDVVGVEIGGIVKNIIALAVGICEGKKMGDNTKASVITRGLAETSRLTLALGGEARTMAGLAGLGDLVATCSSPLSRNHTAGRLLGKGLTLDQVTAEMKQTAEGIKSSQAVHELAGKLGVDMPITAAVVAVLAGKLSVDELGPLLLSRDLKPEGDY</sequence>
<evidence type="ECO:0000256" key="5">
    <source>
        <dbReference type="ARBA" id="ARBA00023098"/>
    </source>
</evidence>
<comment type="catalytic activity">
    <reaction evidence="8">
        <text>sn-glycerol 3-phosphate + NAD(+) = dihydroxyacetone phosphate + NADH + H(+)</text>
        <dbReference type="Rhea" id="RHEA:11092"/>
        <dbReference type="ChEBI" id="CHEBI:15378"/>
        <dbReference type="ChEBI" id="CHEBI:57540"/>
        <dbReference type="ChEBI" id="CHEBI:57597"/>
        <dbReference type="ChEBI" id="CHEBI:57642"/>
        <dbReference type="ChEBI" id="CHEBI:57945"/>
        <dbReference type="EC" id="1.1.1.94"/>
    </reaction>
</comment>
<feature type="binding site" evidence="8">
    <location>
        <position position="58"/>
    </location>
    <ligand>
        <name>NADPH</name>
        <dbReference type="ChEBI" id="CHEBI:57783"/>
    </ligand>
</feature>
<comment type="subcellular location">
    <subcellularLocation>
        <location evidence="8">Cytoplasm</location>
    </subcellularLocation>
</comment>
<feature type="binding site" evidence="8">
    <location>
        <position position="132"/>
    </location>
    <ligand>
        <name>sn-glycerol 3-phosphate</name>
        <dbReference type="ChEBI" id="CHEBI:57597"/>
    </ligand>
</feature>
<evidence type="ECO:0000256" key="10">
    <source>
        <dbReference type="RuleBase" id="RU000439"/>
    </source>
</evidence>
<feature type="binding site" evidence="8">
    <location>
        <position position="166"/>
    </location>
    <ligand>
        <name>NADPH</name>
        <dbReference type="ChEBI" id="CHEBI:57783"/>
    </ligand>
</feature>
<comment type="pathway">
    <text evidence="8">Membrane lipid metabolism; glycerophospholipid metabolism.</text>
</comment>
<feature type="binding site" evidence="8">
    <location>
        <position position="59"/>
    </location>
    <ligand>
        <name>NADPH</name>
        <dbReference type="ChEBI" id="CHEBI:57783"/>
    </ligand>
</feature>
<feature type="binding site" evidence="8">
    <location>
        <position position="270"/>
    </location>
    <ligand>
        <name>sn-glycerol 3-phosphate</name>
        <dbReference type="ChEBI" id="CHEBI:57597"/>
    </ligand>
</feature>
<dbReference type="Gene3D" id="1.10.1040.10">
    <property type="entry name" value="N-(1-d-carboxylethyl)-l-norvaline Dehydrogenase, domain 2"/>
    <property type="match status" value="1"/>
</dbReference>
<feature type="binding site" evidence="8">
    <location>
        <position position="162"/>
    </location>
    <ligand>
        <name>sn-glycerol 3-phosphate</name>
        <dbReference type="ChEBI" id="CHEBI:57597"/>
    </ligand>
</feature>
<keyword evidence="6 8" id="KW-0594">Phospholipid biosynthesis</keyword>
<organism evidence="13 14">
    <name type="scientific">Arthrobacter humicola</name>
    <dbReference type="NCBI Taxonomy" id="409291"/>
    <lineage>
        <taxon>Bacteria</taxon>
        <taxon>Bacillati</taxon>
        <taxon>Actinomycetota</taxon>
        <taxon>Actinomycetes</taxon>
        <taxon>Micrococcales</taxon>
        <taxon>Micrococcaceae</taxon>
        <taxon>Arthrobacter</taxon>
    </lineage>
</organism>